<evidence type="ECO:0000313" key="2">
    <source>
        <dbReference type="Proteomes" id="UP000692954"/>
    </source>
</evidence>
<sequence length="153" mass="18501">MSLDFKYRIKDFNIKRILKKLELLFKFRTQSVQLEIHHIIFIVSYQENKQSIQFVQNYSSNDEDQRFDFDQMIDIFILLFQEDVIFNYCSQILLDKKIFEENFSYFYSVFCNNFVSPSIQMVAGKNRFLIAVETLENDISINLCKTFVYILFQ</sequence>
<dbReference type="AlphaFoldDB" id="A0A8S1RS83"/>
<keyword evidence="2" id="KW-1185">Reference proteome</keyword>
<reference evidence="1" key="1">
    <citation type="submission" date="2021-01" db="EMBL/GenBank/DDBJ databases">
        <authorList>
            <consortium name="Genoscope - CEA"/>
            <person name="William W."/>
        </authorList>
    </citation>
    <scope>NUCLEOTIDE SEQUENCE</scope>
</reference>
<gene>
    <name evidence="1" type="ORF">PSON_ATCC_30995.1.T2670018</name>
</gene>
<comment type="caution">
    <text evidence="1">The sequence shown here is derived from an EMBL/GenBank/DDBJ whole genome shotgun (WGS) entry which is preliminary data.</text>
</comment>
<proteinExistence type="predicted"/>
<accession>A0A8S1RS83</accession>
<evidence type="ECO:0000313" key="1">
    <source>
        <dbReference type="EMBL" id="CAD8130170.1"/>
    </source>
</evidence>
<dbReference type="Proteomes" id="UP000692954">
    <property type="component" value="Unassembled WGS sequence"/>
</dbReference>
<name>A0A8S1RS83_9CILI</name>
<organism evidence="1 2">
    <name type="scientific">Paramecium sonneborni</name>
    <dbReference type="NCBI Taxonomy" id="65129"/>
    <lineage>
        <taxon>Eukaryota</taxon>
        <taxon>Sar</taxon>
        <taxon>Alveolata</taxon>
        <taxon>Ciliophora</taxon>
        <taxon>Intramacronucleata</taxon>
        <taxon>Oligohymenophorea</taxon>
        <taxon>Peniculida</taxon>
        <taxon>Parameciidae</taxon>
        <taxon>Paramecium</taxon>
    </lineage>
</organism>
<protein>
    <submittedName>
        <fullName evidence="1">Uncharacterized protein</fullName>
    </submittedName>
</protein>
<dbReference type="EMBL" id="CAJJDN010000267">
    <property type="protein sequence ID" value="CAD8130170.1"/>
    <property type="molecule type" value="Genomic_DNA"/>
</dbReference>